<proteinExistence type="predicted"/>
<keyword evidence="3" id="KW-1185">Reference proteome</keyword>
<reference evidence="2 3" key="1">
    <citation type="submission" date="2024-01" db="EMBL/GenBank/DDBJ databases">
        <title>The genomes of 5 underutilized Papilionoideae crops provide insights into root nodulation and disease resistanc.</title>
        <authorList>
            <person name="Yuan L."/>
        </authorList>
    </citation>
    <scope>NUCLEOTIDE SEQUENCE [LARGE SCALE GENOMIC DNA]</scope>
    <source>
        <strain evidence="2">ZHUSHIDOU_FW_LH</strain>
        <tissue evidence="2">Leaf</tissue>
    </source>
</reference>
<protein>
    <recommendedName>
        <fullName evidence="4">DUF4283 domain-containing protein</fullName>
    </recommendedName>
</protein>
<sequence>MDGMLLGNNRVMVNIPRFNRGFRNNGKEINKTGGIVNQRGEIRNQRTYADVLKNKGVEGRLYRSSGAFGLHENKVRKEGDEEDWKGMKINIPDAELEWISKGFVGRVEDYEKAWRIQDIMQEEGITTIKAIPMGDQMVLLLPMEGENLQDLIQEVGDNLGQHFEYIKSWSEDMVAGNKLAWIRCAGIPPHAWNEMFFKAITGPFGELIKPDDDTKLRRRLDMARVLIRTSNLLPIFQFTRVMINQNLFTIRLCEEVWNEGLITHPADKEKSLHSTAVPESASEEETESQSTDEWVSESMEFQESPVLWNSKFKNLLEEEQMQRE</sequence>
<dbReference type="PANTHER" id="PTHR34427">
    <property type="entry name" value="DUF4283 DOMAIN PROTEIN"/>
    <property type="match status" value="1"/>
</dbReference>
<evidence type="ECO:0000313" key="2">
    <source>
        <dbReference type="EMBL" id="KAK7251758.1"/>
    </source>
</evidence>
<evidence type="ECO:0000256" key="1">
    <source>
        <dbReference type="SAM" id="MobiDB-lite"/>
    </source>
</evidence>
<comment type="caution">
    <text evidence="2">The sequence shown here is derived from an EMBL/GenBank/DDBJ whole genome shotgun (WGS) entry which is preliminary data.</text>
</comment>
<feature type="region of interest" description="Disordered" evidence="1">
    <location>
        <begin position="268"/>
        <end position="301"/>
    </location>
</feature>
<evidence type="ECO:0000313" key="3">
    <source>
        <dbReference type="Proteomes" id="UP001372338"/>
    </source>
</evidence>
<dbReference type="AlphaFoldDB" id="A0AAN9EFG0"/>
<dbReference type="EMBL" id="JAYWIO010000007">
    <property type="protein sequence ID" value="KAK7251758.1"/>
    <property type="molecule type" value="Genomic_DNA"/>
</dbReference>
<name>A0AAN9EFG0_CROPI</name>
<dbReference type="PANTHER" id="PTHR34427:SF5">
    <property type="entry name" value="DUF4283 DOMAIN-CONTAINING PROTEIN"/>
    <property type="match status" value="1"/>
</dbReference>
<evidence type="ECO:0008006" key="4">
    <source>
        <dbReference type="Google" id="ProtNLM"/>
    </source>
</evidence>
<organism evidence="2 3">
    <name type="scientific">Crotalaria pallida</name>
    <name type="common">Smooth rattlebox</name>
    <name type="synonym">Crotalaria striata</name>
    <dbReference type="NCBI Taxonomy" id="3830"/>
    <lineage>
        <taxon>Eukaryota</taxon>
        <taxon>Viridiplantae</taxon>
        <taxon>Streptophyta</taxon>
        <taxon>Embryophyta</taxon>
        <taxon>Tracheophyta</taxon>
        <taxon>Spermatophyta</taxon>
        <taxon>Magnoliopsida</taxon>
        <taxon>eudicotyledons</taxon>
        <taxon>Gunneridae</taxon>
        <taxon>Pentapetalae</taxon>
        <taxon>rosids</taxon>
        <taxon>fabids</taxon>
        <taxon>Fabales</taxon>
        <taxon>Fabaceae</taxon>
        <taxon>Papilionoideae</taxon>
        <taxon>50 kb inversion clade</taxon>
        <taxon>genistoids sensu lato</taxon>
        <taxon>core genistoids</taxon>
        <taxon>Crotalarieae</taxon>
        <taxon>Crotalaria</taxon>
    </lineage>
</organism>
<accession>A0AAN9EFG0</accession>
<dbReference type="Proteomes" id="UP001372338">
    <property type="component" value="Unassembled WGS sequence"/>
</dbReference>
<gene>
    <name evidence="2" type="ORF">RIF29_35233</name>
</gene>